<dbReference type="InterPro" id="IPR036691">
    <property type="entry name" value="Endo/exonu/phosph_ase_sf"/>
</dbReference>
<feature type="compositionally biased region" description="Basic and acidic residues" evidence="1">
    <location>
        <begin position="457"/>
        <end position="469"/>
    </location>
</feature>
<dbReference type="InterPro" id="IPR026960">
    <property type="entry name" value="RVT-Znf"/>
</dbReference>
<dbReference type="EMBL" id="JBJQOH010000002">
    <property type="protein sequence ID" value="KAL3698892.1"/>
    <property type="molecule type" value="Genomic_DNA"/>
</dbReference>
<feature type="region of interest" description="Disordered" evidence="1">
    <location>
        <begin position="311"/>
        <end position="334"/>
    </location>
</feature>
<reference evidence="3 4" key="1">
    <citation type="submission" date="2024-09" db="EMBL/GenBank/DDBJ databases">
        <title>Chromosome-scale assembly of Riccia sorocarpa.</title>
        <authorList>
            <person name="Paukszto L."/>
        </authorList>
    </citation>
    <scope>NUCLEOTIDE SEQUENCE [LARGE SCALE GENOMIC DNA]</scope>
    <source>
        <strain evidence="3">LP-2024</strain>
        <tissue evidence="3">Aerial parts of the thallus</tissue>
    </source>
</reference>
<evidence type="ECO:0000256" key="1">
    <source>
        <dbReference type="SAM" id="MobiDB-lite"/>
    </source>
</evidence>
<gene>
    <name evidence="3" type="ORF">R1sor_012968</name>
</gene>
<feature type="region of interest" description="Disordered" evidence="1">
    <location>
        <begin position="54"/>
        <end position="73"/>
    </location>
</feature>
<protein>
    <recommendedName>
        <fullName evidence="2">Reverse transcriptase zinc-binding domain-containing protein</fullName>
    </recommendedName>
</protein>
<comment type="caution">
    <text evidence="3">The sequence shown here is derived from an EMBL/GenBank/DDBJ whole genome shotgun (WGS) entry which is preliminary data.</text>
</comment>
<proteinExistence type="predicted"/>
<accession>A0ABD3I9B0</accession>
<evidence type="ECO:0000259" key="2">
    <source>
        <dbReference type="Pfam" id="PF13966"/>
    </source>
</evidence>
<dbReference type="SUPFAM" id="SSF56219">
    <property type="entry name" value="DNase I-like"/>
    <property type="match status" value="1"/>
</dbReference>
<dbReference type="AlphaFoldDB" id="A0ABD3I9B0"/>
<sequence length="1083" mass="121179">MVLNRTVAFNVGPKHIICLRKSSSHRYCGVAGLKRPVGERAGGSGSVIKTARHEEGHGRGQNFKAEGDSTKEKHGGIGGYTISRFFRKIRESKGNKMARRQVSEDELVQALKRVALKNTTDVNELAVQVTVSKKDSLKGIKNLAEKGVLSFYFEGEPVISSFRSWAQIHWGRKLNAQIDSIQEFGDKRILTVLVTADAREEVLKQSHQSIKGCLVAHFPWSPDMETPEYNPVLKPIQVEVERIPKRVKEDLIKILSRLGQVLHIPPDSRDLVYKGVTATILRDENEPLPDVLIVNALGCQFRCPVREVKKEIPEDEESGTGLGGAAGKADEGNDAVQSAIRNRNDRRASASNNVSNHDQFGYETAAADEEVIGRQLDINAVPSVQVHEDLTEIVVHTRGEGVLNEGERSRHNRTNLSEGEVVPETQFSTPRDTQGKLWTRRKDVQPKAKKKLGTRKTMTEGEGRKDRDNATVKKRRMQIPLRALRLSDAREQALKREGPRFSRCQTRDGRFTWSRIDRIYSSSLLPKKVAHHIHLWTSDHLPISAWFELGEEEPEGKQIHTSAYFKVDPYVLKENLEHLKQGYPGAELNVGGHTFTGGDLGLSEYASIWKVTRLGWFWEGVGVFTLACYRGAVYTGISRVLEDGKAAPSIEGRNLVPSPEGGSPRDDTAIFTEVDMASSQTLFQTLAILEKASEAKVNMSKSKILLIGKYTPFPEWVESLGLSLVDPLQPPVYLGALALTERRGVDDSKRVVEKHFQKALMCRVMLRALADPIISLWAPLLADRIFGASADQLGSVICLRQSPGSSRLGPVTVVLLKAWSEFISDFRWSPTDPGQISGADVRRGCFMITRQWADVKEAAVTSAGVTAWASSVGLNSIDDIKLRPVAVRQRINGSVSELERRVLGWILDGVFRGGYAICTLAEWRNKNGGRELNLTWRGGQVYAIIRADCIGKQASVMNDRLQLRWDTQVWNSIWRGMNSKGLCQRHRIFLWRITTNAFLTGEREKRMGFDSFACLFCGGGTEDTTHALVTCPRWNQFWMVVATRVPGWSIIREMVLALVSLVEMLRWATEAEGQDRYFPFGFW</sequence>
<dbReference type="Pfam" id="PF13966">
    <property type="entry name" value="zf-RVT"/>
    <property type="match status" value="1"/>
</dbReference>
<evidence type="ECO:0000313" key="3">
    <source>
        <dbReference type="EMBL" id="KAL3698892.1"/>
    </source>
</evidence>
<dbReference type="Proteomes" id="UP001633002">
    <property type="component" value="Unassembled WGS sequence"/>
</dbReference>
<evidence type="ECO:0000313" key="4">
    <source>
        <dbReference type="Proteomes" id="UP001633002"/>
    </source>
</evidence>
<organism evidence="3 4">
    <name type="scientific">Riccia sorocarpa</name>
    <dbReference type="NCBI Taxonomy" id="122646"/>
    <lineage>
        <taxon>Eukaryota</taxon>
        <taxon>Viridiplantae</taxon>
        <taxon>Streptophyta</taxon>
        <taxon>Embryophyta</taxon>
        <taxon>Marchantiophyta</taxon>
        <taxon>Marchantiopsida</taxon>
        <taxon>Marchantiidae</taxon>
        <taxon>Marchantiales</taxon>
        <taxon>Ricciaceae</taxon>
        <taxon>Riccia</taxon>
    </lineage>
</organism>
<feature type="domain" description="Reverse transcriptase zinc-binding" evidence="2">
    <location>
        <begin position="968"/>
        <end position="1038"/>
    </location>
</feature>
<keyword evidence="4" id="KW-1185">Reference proteome</keyword>
<name>A0ABD3I9B0_9MARC</name>
<feature type="region of interest" description="Disordered" evidence="1">
    <location>
        <begin position="402"/>
        <end position="469"/>
    </location>
</feature>